<evidence type="ECO:0000313" key="1">
    <source>
        <dbReference type="EMBL" id="GMN45527.1"/>
    </source>
</evidence>
<gene>
    <name evidence="1" type="ORF">TIFTF001_014712</name>
</gene>
<organism evidence="1 2">
    <name type="scientific">Ficus carica</name>
    <name type="common">Common fig</name>
    <dbReference type="NCBI Taxonomy" id="3494"/>
    <lineage>
        <taxon>Eukaryota</taxon>
        <taxon>Viridiplantae</taxon>
        <taxon>Streptophyta</taxon>
        <taxon>Embryophyta</taxon>
        <taxon>Tracheophyta</taxon>
        <taxon>Spermatophyta</taxon>
        <taxon>Magnoliopsida</taxon>
        <taxon>eudicotyledons</taxon>
        <taxon>Gunneridae</taxon>
        <taxon>Pentapetalae</taxon>
        <taxon>rosids</taxon>
        <taxon>fabids</taxon>
        <taxon>Rosales</taxon>
        <taxon>Moraceae</taxon>
        <taxon>Ficeae</taxon>
        <taxon>Ficus</taxon>
    </lineage>
</organism>
<reference evidence="1" key="1">
    <citation type="submission" date="2023-07" db="EMBL/GenBank/DDBJ databases">
        <title>draft genome sequence of fig (Ficus carica).</title>
        <authorList>
            <person name="Takahashi T."/>
            <person name="Nishimura K."/>
        </authorList>
    </citation>
    <scope>NUCLEOTIDE SEQUENCE</scope>
</reference>
<dbReference type="AlphaFoldDB" id="A0AA88A382"/>
<proteinExistence type="predicted"/>
<name>A0AA88A382_FICCA</name>
<accession>A0AA88A382</accession>
<evidence type="ECO:0000313" key="2">
    <source>
        <dbReference type="Proteomes" id="UP001187192"/>
    </source>
</evidence>
<sequence>MHSTHCLLSVKASERSLQFSVPPIPHPTLSFLIINFNLVASKLPHPTPLNSSLFTAPSKRPESEWLVANSALVEGIPLCGWHSRNHGTLHTEQASHRGKTPAQRPQFSLGGRTKDLWKSGYTVPWTTQQCQERGV</sequence>
<keyword evidence="2" id="KW-1185">Reference proteome</keyword>
<dbReference type="EMBL" id="BTGU01000020">
    <property type="protein sequence ID" value="GMN45527.1"/>
    <property type="molecule type" value="Genomic_DNA"/>
</dbReference>
<dbReference type="Proteomes" id="UP001187192">
    <property type="component" value="Unassembled WGS sequence"/>
</dbReference>
<comment type="caution">
    <text evidence="1">The sequence shown here is derived from an EMBL/GenBank/DDBJ whole genome shotgun (WGS) entry which is preliminary data.</text>
</comment>
<protein>
    <submittedName>
        <fullName evidence="1">Uncharacterized protein</fullName>
    </submittedName>
</protein>